<dbReference type="PANTHER" id="PTHR32309:SF32">
    <property type="entry name" value="TYROSINE-PROTEIN KINASE ETK-RELATED"/>
    <property type="match status" value="1"/>
</dbReference>
<evidence type="ECO:0000259" key="19">
    <source>
        <dbReference type="Pfam" id="PF13807"/>
    </source>
</evidence>
<feature type="region of interest" description="Disordered" evidence="15">
    <location>
        <begin position="1"/>
        <end position="23"/>
    </location>
</feature>
<evidence type="ECO:0000256" key="12">
    <source>
        <dbReference type="ARBA" id="ARBA00023137"/>
    </source>
</evidence>
<sequence length="750" mass="80834">MTPSAPRDPSPIAVAPSTTSDSDEDEAGLAQYLGVLLASRGLILATTVAALLGGLLYTWLAAPVFRSDVLVQVEEKQKGVGALDELSGMLSTQTPADTEIEIIRSRSLVGAVVQELGLDVVAEPRHFPLVGAAIARHHRGEALAAPLLGLARYAWGGERIAVDRLAVSPRLENERLTLVAGEAGRYRLLTADGDLLVEGQVGQAAGTAGGPAQLFVSELRARPGTWFRLMKRPASEVVQKLQKDLVIAEKGKKTGIIRVELSSTDRERLVAILDAMATDYLRQNVERKSEEAQKTLEFVNAQLPVLRGKVEEAEQALNAYRSAHGTIDLSLEAKAALDRSVEIEKLVTELSLQRAELKQRFTDTHPYVVTIDKKLAEAEAERTHLVNQIKGLPQTELQSARLMRDVKVSNELYVLLLNKSQELKVAKSGTIGNVRILDRALVPRKPVHPEPVQTAGLAVVLGLVLGVVAAFVRRSLNRGVEDPDLVEAATGIGVYASVPHSDLQSQLGRGRKAAEGSGLLAVRDSTDLAIESLRSLRTSLQFALMDAPNRVIALGGPSPGIGKSFVATNLAAVLADAGERVLLIDGDMRNGRLHKVFGLERSPGLSEVIAGSVSFDEAVHRDVGPNLDLLPQGVLPPNPSELLMSAGYRKLVERVSAQYALVLIDTPPILAVTDAAIIGRTAGVNLLVLRAGQHPLREITLTLKRYGQSGIRPAGFVFNDVVRLAGRYGYGYGYGYGYHYQYDYKKRKSA</sequence>
<evidence type="ECO:0000256" key="16">
    <source>
        <dbReference type="SAM" id="Phobius"/>
    </source>
</evidence>
<evidence type="ECO:0000256" key="3">
    <source>
        <dbReference type="ARBA" id="ARBA00022475"/>
    </source>
</evidence>
<feature type="domain" description="AAA" evidence="18">
    <location>
        <begin position="550"/>
        <end position="674"/>
    </location>
</feature>
<dbReference type="Pfam" id="PF02706">
    <property type="entry name" value="Wzz"/>
    <property type="match status" value="1"/>
</dbReference>
<keyword evidence="11 16" id="KW-0472">Membrane</keyword>
<keyword evidence="5" id="KW-0808">Transferase</keyword>
<dbReference type="InterPro" id="IPR025669">
    <property type="entry name" value="AAA_dom"/>
</dbReference>
<dbReference type="RefSeq" id="WP_248341908.1">
    <property type="nucleotide sequence ID" value="NZ_AP025592.1"/>
</dbReference>
<dbReference type="PANTHER" id="PTHR32309">
    <property type="entry name" value="TYROSINE-PROTEIN KINASE"/>
    <property type="match status" value="1"/>
</dbReference>
<evidence type="ECO:0000259" key="17">
    <source>
        <dbReference type="Pfam" id="PF02706"/>
    </source>
</evidence>
<dbReference type="InterPro" id="IPR003856">
    <property type="entry name" value="LPS_length_determ_N"/>
</dbReference>
<keyword evidence="4" id="KW-0997">Cell inner membrane</keyword>
<feature type="transmembrane region" description="Helical" evidence="16">
    <location>
        <begin position="41"/>
        <end position="60"/>
    </location>
</feature>
<comment type="subcellular location">
    <subcellularLocation>
        <location evidence="1">Cell inner membrane</location>
        <topology evidence="1">Multi-pass membrane protein</topology>
    </subcellularLocation>
</comment>
<evidence type="ECO:0000256" key="11">
    <source>
        <dbReference type="ARBA" id="ARBA00023136"/>
    </source>
</evidence>
<keyword evidence="12" id="KW-0829">Tyrosine-protein kinase</keyword>
<dbReference type="Pfam" id="PF23607">
    <property type="entry name" value="WZC_N"/>
    <property type="match status" value="1"/>
</dbReference>
<comment type="similarity">
    <text evidence="2">Belongs to the etk/wzc family.</text>
</comment>
<dbReference type="EMBL" id="AP025592">
    <property type="protein sequence ID" value="BDG09633.1"/>
    <property type="molecule type" value="Genomic_DNA"/>
</dbReference>
<feature type="domain" description="Polysaccharide chain length determinant N-terminal" evidence="17">
    <location>
        <begin position="29"/>
        <end position="116"/>
    </location>
</feature>
<evidence type="ECO:0000256" key="8">
    <source>
        <dbReference type="ARBA" id="ARBA00022777"/>
    </source>
</evidence>
<comment type="catalytic activity">
    <reaction evidence="13">
        <text>L-tyrosyl-[protein] + ATP = O-phospho-L-tyrosyl-[protein] + ADP + H(+)</text>
        <dbReference type="Rhea" id="RHEA:10596"/>
        <dbReference type="Rhea" id="RHEA-COMP:10136"/>
        <dbReference type="Rhea" id="RHEA-COMP:20101"/>
        <dbReference type="ChEBI" id="CHEBI:15378"/>
        <dbReference type="ChEBI" id="CHEBI:30616"/>
        <dbReference type="ChEBI" id="CHEBI:46858"/>
        <dbReference type="ChEBI" id="CHEBI:61978"/>
        <dbReference type="ChEBI" id="CHEBI:456216"/>
    </reaction>
</comment>
<dbReference type="Pfam" id="PF13807">
    <property type="entry name" value="GNVR"/>
    <property type="match status" value="1"/>
</dbReference>
<keyword evidence="10 16" id="KW-1133">Transmembrane helix</keyword>
<keyword evidence="6 16" id="KW-0812">Transmembrane</keyword>
<keyword evidence="3" id="KW-1003">Cell membrane</keyword>
<dbReference type="Gene3D" id="3.40.50.300">
    <property type="entry name" value="P-loop containing nucleotide triphosphate hydrolases"/>
    <property type="match status" value="1"/>
</dbReference>
<evidence type="ECO:0000259" key="18">
    <source>
        <dbReference type="Pfam" id="PF13614"/>
    </source>
</evidence>
<keyword evidence="14" id="KW-0175">Coiled coil</keyword>
<evidence type="ECO:0000256" key="10">
    <source>
        <dbReference type="ARBA" id="ARBA00022989"/>
    </source>
</evidence>
<dbReference type="InterPro" id="IPR027417">
    <property type="entry name" value="P-loop_NTPase"/>
</dbReference>
<evidence type="ECO:0000256" key="15">
    <source>
        <dbReference type="SAM" id="MobiDB-lite"/>
    </source>
</evidence>
<evidence type="ECO:0000313" key="20">
    <source>
        <dbReference type="EMBL" id="BDG09633.1"/>
    </source>
</evidence>
<evidence type="ECO:0000256" key="2">
    <source>
        <dbReference type="ARBA" id="ARBA00008883"/>
    </source>
</evidence>
<keyword evidence="8 20" id="KW-0418">Kinase</keyword>
<evidence type="ECO:0000256" key="6">
    <source>
        <dbReference type="ARBA" id="ARBA00022692"/>
    </source>
</evidence>
<evidence type="ECO:0000256" key="9">
    <source>
        <dbReference type="ARBA" id="ARBA00022840"/>
    </source>
</evidence>
<name>A0ABM7XCT2_9BACT</name>
<dbReference type="NCBIfam" id="TIGR01007">
    <property type="entry name" value="eps_fam"/>
    <property type="match status" value="1"/>
</dbReference>
<dbReference type="Proteomes" id="UP001162734">
    <property type="component" value="Chromosome"/>
</dbReference>
<organism evidence="20 21">
    <name type="scientific">Anaeromyxobacter paludicola</name>
    <dbReference type="NCBI Taxonomy" id="2918171"/>
    <lineage>
        <taxon>Bacteria</taxon>
        <taxon>Pseudomonadati</taxon>
        <taxon>Myxococcota</taxon>
        <taxon>Myxococcia</taxon>
        <taxon>Myxococcales</taxon>
        <taxon>Cystobacterineae</taxon>
        <taxon>Anaeromyxobacteraceae</taxon>
        <taxon>Anaeromyxobacter</taxon>
    </lineage>
</organism>
<dbReference type="InterPro" id="IPR005702">
    <property type="entry name" value="Wzc-like_C"/>
</dbReference>
<protein>
    <submittedName>
        <fullName evidence="20">Tyrosine kinase BceF</fullName>
    </submittedName>
</protein>
<dbReference type="Pfam" id="PF13614">
    <property type="entry name" value="AAA_31"/>
    <property type="match status" value="1"/>
</dbReference>
<dbReference type="SUPFAM" id="SSF52540">
    <property type="entry name" value="P-loop containing nucleoside triphosphate hydrolases"/>
    <property type="match status" value="1"/>
</dbReference>
<evidence type="ECO:0000256" key="5">
    <source>
        <dbReference type="ARBA" id="ARBA00022679"/>
    </source>
</evidence>
<evidence type="ECO:0000256" key="14">
    <source>
        <dbReference type="SAM" id="Coils"/>
    </source>
</evidence>
<dbReference type="InterPro" id="IPR032807">
    <property type="entry name" value="GNVR"/>
</dbReference>
<dbReference type="InterPro" id="IPR050445">
    <property type="entry name" value="Bact_polysacc_biosynth/exp"/>
</dbReference>
<keyword evidence="9" id="KW-0067">ATP-binding</keyword>
<feature type="coiled-coil region" evidence="14">
    <location>
        <begin position="282"/>
        <end position="316"/>
    </location>
</feature>
<keyword evidence="7" id="KW-0547">Nucleotide-binding</keyword>
<evidence type="ECO:0000256" key="7">
    <source>
        <dbReference type="ARBA" id="ARBA00022741"/>
    </source>
</evidence>
<dbReference type="CDD" id="cd05387">
    <property type="entry name" value="BY-kinase"/>
    <property type="match status" value="1"/>
</dbReference>
<reference evidence="21" key="1">
    <citation type="journal article" date="2022" name="Int. J. Syst. Evol. Microbiol.">
        <title>Anaeromyxobacter oryzae sp. nov., Anaeromyxobacter diazotrophicus sp. nov. and Anaeromyxobacter paludicola sp. nov., isolated from paddy soils.</title>
        <authorList>
            <person name="Itoh H."/>
            <person name="Xu Z."/>
            <person name="Mise K."/>
            <person name="Masuda Y."/>
            <person name="Ushijima N."/>
            <person name="Hayakawa C."/>
            <person name="Shiratori Y."/>
            <person name="Senoo K."/>
        </authorList>
    </citation>
    <scope>NUCLEOTIDE SEQUENCE [LARGE SCALE GENOMIC DNA]</scope>
    <source>
        <strain evidence="21">Red630</strain>
    </source>
</reference>
<evidence type="ECO:0000313" key="21">
    <source>
        <dbReference type="Proteomes" id="UP001162734"/>
    </source>
</evidence>
<gene>
    <name evidence="20" type="ORF">AMPC_27460</name>
</gene>
<accession>A0ABM7XCT2</accession>
<evidence type="ECO:0000256" key="4">
    <source>
        <dbReference type="ARBA" id="ARBA00022519"/>
    </source>
</evidence>
<dbReference type="GO" id="GO:0016301">
    <property type="term" value="F:kinase activity"/>
    <property type="evidence" value="ECO:0007669"/>
    <property type="project" value="UniProtKB-KW"/>
</dbReference>
<evidence type="ECO:0000256" key="1">
    <source>
        <dbReference type="ARBA" id="ARBA00004429"/>
    </source>
</evidence>
<feature type="domain" description="Tyrosine-protein kinase G-rich" evidence="19">
    <location>
        <begin position="395"/>
        <end position="474"/>
    </location>
</feature>
<evidence type="ECO:0000256" key="13">
    <source>
        <dbReference type="ARBA" id="ARBA00053015"/>
    </source>
</evidence>
<proteinExistence type="inferred from homology"/>
<keyword evidence="21" id="KW-1185">Reference proteome</keyword>